<evidence type="ECO:0000259" key="1">
    <source>
        <dbReference type="SMART" id="SM00953"/>
    </source>
</evidence>
<organism evidence="2 3">
    <name type="scientific">Vibrio maritimus</name>
    <dbReference type="NCBI Taxonomy" id="990268"/>
    <lineage>
        <taxon>Bacteria</taxon>
        <taxon>Pseudomonadati</taxon>
        <taxon>Pseudomonadota</taxon>
        <taxon>Gammaproteobacteria</taxon>
        <taxon>Vibrionales</taxon>
        <taxon>Vibrionaceae</taxon>
        <taxon>Vibrio</taxon>
    </lineage>
</organism>
<feature type="domain" description="RES" evidence="1">
    <location>
        <begin position="18"/>
        <end position="142"/>
    </location>
</feature>
<protein>
    <recommendedName>
        <fullName evidence="1">RES domain-containing protein</fullName>
    </recommendedName>
</protein>
<keyword evidence="3" id="KW-1185">Reference proteome</keyword>
<evidence type="ECO:0000313" key="2">
    <source>
        <dbReference type="EMBL" id="GAL21203.1"/>
    </source>
</evidence>
<dbReference type="InterPro" id="IPR014914">
    <property type="entry name" value="RES_dom"/>
</dbReference>
<evidence type="ECO:0000313" key="3">
    <source>
        <dbReference type="Proteomes" id="UP000029228"/>
    </source>
</evidence>
<proteinExistence type="predicted"/>
<name>A0A090S311_9VIBR</name>
<comment type="caution">
    <text evidence="2">The sequence shown here is derived from an EMBL/GenBank/DDBJ whole genome shotgun (WGS) entry which is preliminary data.</text>
</comment>
<gene>
    <name evidence="2" type="ORF">JCM19235_478</name>
</gene>
<dbReference type="OrthoDB" id="9789501at2"/>
<reference evidence="2 3" key="1">
    <citation type="submission" date="2014-09" db="EMBL/GenBank/DDBJ databases">
        <title>Vibrio maritimus JCM 19235. (C45) whole genome shotgun sequence.</title>
        <authorList>
            <person name="Sawabe T."/>
            <person name="Meirelles P."/>
            <person name="Nakanishi M."/>
            <person name="Sayaka M."/>
            <person name="Hattori M."/>
            <person name="Ohkuma M."/>
        </authorList>
    </citation>
    <scope>NUCLEOTIDE SEQUENCE [LARGE SCALE GENOMIC DNA]</scope>
    <source>
        <strain evidence="3">JCM19235</strain>
    </source>
</reference>
<sequence>MFLYRIVKKKFATNVEQVFDGEGARRYGGRWNSAGNRCVYLATSESLAILEVLVHLNDTELLNDYDLYRIDIDETSIIELDQSYLPDDWQEDPAPSSTALIGDEWLESEMSLCLKIPSTIVPREFNCLLNLQHAAFNLEELEVVKLAFNPDHRLSR</sequence>
<dbReference type="STRING" id="990268.JCM19235_478"/>
<dbReference type="Proteomes" id="UP000029228">
    <property type="component" value="Unassembled WGS sequence"/>
</dbReference>
<dbReference type="Pfam" id="PF08808">
    <property type="entry name" value="RES"/>
    <property type="match status" value="1"/>
</dbReference>
<dbReference type="EMBL" id="BBMR01000007">
    <property type="protein sequence ID" value="GAL21203.1"/>
    <property type="molecule type" value="Genomic_DNA"/>
</dbReference>
<dbReference type="SMART" id="SM00953">
    <property type="entry name" value="RES"/>
    <property type="match status" value="1"/>
</dbReference>
<dbReference type="AlphaFoldDB" id="A0A090S311"/>
<accession>A0A090S311</accession>